<protein>
    <recommendedName>
        <fullName evidence="4">Uncharacterized methyltransferase CFK37_01115</fullName>
        <ecNumber evidence="4">2.1.1.-</ecNumber>
    </recommendedName>
</protein>
<keyword evidence="7" id="KW-1185">Reference proteome</keyword>
<dbReference type="InterPro" id="IPR029063">
    <property type="entry name" value="SAM-dependent_MTases_sf"/>
</dbReference>
<feature type="binding site" evidence="4">
    <location>
        <position position="53"/>
    </location>
    <ligand>
        <name>S-adenosyl-L-methionine</name>
        <dbReference type="ChEBI" id="CHEBI:59789"/>
    </ligand>
</feature>
<dbReference type="KEGG" id="vil:CFK37_01115"/>
<dbReference type="OrthoDB" id="465705at2"/>
<sequence length="211" mass="24005">MGREFIGLFEEWAESYDDSVLGKDPQYAAVFLHYDKILDEVAKYSTGNVLEFGIGTGNLTKKLVGKGHQVAGVEPSEAMRKIAVSKIPELPVYEGDFLTFPNMDNSIDTIVSTYAFHHLTDEEKDEAIAKFFKVLTKRGKVVFADTMFESSIAKENIIEEANKKGFADLIEDLNREYYSSIGTMQELFEKNQFHVTFKKMNEFVWLVIAEK</sequence>
<dbReference type="GO" id="GO:0032259">
    <property type="term" value="P:methylation"/>
    <property type="evidence" value="ECO:0007669"/>
    <property type="project" value="UniProtKB-KW"/>
</dbReference>
<accession>A0A220TYM6</accession>
<evidence type="ECO:0000259" key="5">
    <source>
        <dbReference type="Pfam" id="PF13649"/>
    </source>
</evidence>
<dbReference type="Pfam" id="PF13649">
    <property type="entry name" value="Methyltransf_25"/>
    <property type="match status" value="1"/>
</dbReference>
<evidence type="ECO:0000256" key="1">
    <source>
        <dbReference type="ARBA" id="ARBA00022603"/>
    </source>
</evidence>
<dbReference type="RefSeq" id="WP_089060184.1">
    <property type="nucleotide sequence ID" value="NZ_CP022315.1"/>
</dbReference>
<dbReference type="SUPFAM" id="SSF53335">
    <property type="entry name" value="S-adenosyl-L-methionine-dependent methyltransferases"/>
    <property type="match status" value="1"/>
</dbReference>
<comment type="similarity">
    <text evidence="4">Belongs to the methyltransferase superfamily. YrrT family.</text>
</comment>
<dbReference type="InterPro" id="IPR041698">
    <property type="entry name" value="Methyltransf_25"/>
</dbReference>
<proteinExistence type="inferred from homology"/>
<dbReference type="EMBL" id="CP022315">
    <property type="protein sequence ID" value="ASK60907.1"/>
    <property type="molecule type" value="Genomic_DNA"/>
</dbReference>
<dbReference type="InterPro" id="IPR023553">
    <property type="entry name" value="Uncharacterised_MeTfrase_YrrT"/>
</dbReference>
<name>A0A220TYM6_9BACI</name>
<dbReference type="EC" id="2.1.1.-" evidence="4"/>
<evidence type="ECO:0000313" key="6">
    <source>
        <dbReference type="EMBL" id="ASK60907.1"/>
    </source>
</evidence>
<feature type="binding site" evidence="4">
    <location>
        <position position="74"/>
    </location>
    <ligand>
        <name>S-adenosyl-L-methionine</name>
        <dbReference type="ChEBI" id="CHEBI:59789"/>
    </ligand>
</feature>
<reference evidence="6 7" key="1">
    <citation type="submission" date="2017-07" db="EMBL/GenBank/DDBJ databases">
        <title>Virgibacillus sp. LM2416.</title>
        <authorList>
            <person name="Tak E.J."/>
            <person name="Bae J.-W."/>
        </authorList>
    </citation>
    <scope>NUCLEOTIDE SEQUENCE [LARGE SCALE GENOMIC DNA]</scope>
    <source>
        <strain evidence="6 7">LM2416</strain>
    </source>
</reference>
<dbReference type="CDD" id="cd02440">
    <property type="entry name" value="AdoMet_MTases"/>
    <property type="match status" value="1"/>
</dbReference>
<organism evidence="6 7">
    <name type="scientific">Virgibacillus phasianinus</name>
    <dbReference type="NCBI Taxonomy" id="2017483"/>
    <lineage>
        <taxon>Bacteria</taxon>
        <taxon>Bacillati</taxon>
        <taxon>Bacillota</taxon>
        <taxon>Bacilli</taxon>
        <taxon>Bacillales</taxon>
        <taxon>Bacillaceae</taxon>
        <taxon>Virgibacillus</taxon>
    </lineage>
</organism>
<keyword evidence="2 4" id="KW-0808">Transferase</keyword>
<evidence type="ECO:0000256" key="3">
    <source>
        <dbReference type="ARBA" id="ARBA00022691"/>
    </source>
</evidence>
<dbReference type="AlphaFoldDB" id="A0A220TYM6"/>
<feature type="binding site" evidence="4">
    <location>
        <position position="96"/>
    </location>
    <ligand>
        <name>S-adenosyl-L-methionine</name>
        <dbReference type="ChEBI" id="CHEBI:59789"/>
    </ligand>
</feature>
<dbReference type="GO" id="GO:0008757">
    <property type="term" value="F:S-adenosylmethionine-dependent methyltransferase activity"/>
    <property type="evidence" value="ECO:0007669"/>
    <property type="project" value="UniProtKB-UniRule"/>
</dbReference>
<feature type="domain" description="Methyltransferase" evidence="5">
    <location>
        <begin position="49"/>
        <end position="139"/>
    </location>
</feature>
<dbReference type="HAMAP" id="MF_02100">
    <property type="entry name" value="Methyltr_YrrT"/>
    <property type="match status" value="1"/>
</dbReference>
<gene>
    <name evidence="6" type="ORF">CFK37_01115</name>
</gene>
<keyword evidence="1 4" id="KW-0489">Methyltransferase</keyword>
<comment type="function">
    <text evidence="4">Could be a S-adenosyl-L-methionine-dependent methyltransferase.</text>
</comment>
<dbReference type="Proteomes" id="UP000198312">
    <property type="component" value="Chromosome"/>
</dbReference>
<evidence type="ECO:0000256" key="2">
    <source>
        <dbReference type="ARBA" id="ARBA00022679"/>
    </source>
</evidence>
<evidence type="ECO:0000313" key="7">
    <source>
        <dbReference type="Proteomes" id="UP000198312"/>
    </source>
</evidence>
<keyword evidence="3 4" id="KW-0949">S-adenosyl-L-methionine</keyword>
<dbReference type="Gene3D" id="3.40.50.150">
    <property type="entry name" value="Vaccinia Virus protein VP39"/>
    <property type="match status" value="1"/>
</dbReference>
<evidence type="ECO:0000256" key="4">
    <source>
        <dbReference type="HAMAP-Rule" id="MF_02100"/>
    </source>
</evidence>
<dbReference type="PANTHER" id="PTHR43861">
    <property type="entry name" value="TRANS-ACONITATE 2-METHYLTRANSFERASE-RELATED"/>
    <property type="match status" value="1"/>
</dbReference>